<protein>
    <submittedName>
        <fullName evidence="12">ABC transporter ATP-binding protein</fullName>
    </submittedName>
</protein>
<evidence type="ECO:0000256" key="7">
    <source>
        <dbReference type="ARBA" id="ARBA00022989"/>
    </source>
</evidence>
<dbReference type="InterPro" id="IPR011527">
    <property type="entry name" value="ABC1_TM_dom"/>
</dbReference>
<dbReference type="GO" id="GO:0005524">
    <property type="term" value="F:ATP binding"/>
    <property type="evidence" value="ECO:0007669"/>
    <property type="project" value="UniProtKB-KW"/>
</dbReference>
<dbReference type="Pfam" id="PF00664">
    <property type="entry name" value="ABC_membrane"/>
    <property type="match status" value="1"/>
</dbReference>
<keyword evidence="4 9" id="KW-0812">Transmembrane</keyword>
<evidence type="ECO:0000256" key="8">
    <source>
        <dbReference type="ARBA" id="ARBA00023136"/>
    </source>
</evidence>
<organism evidence="12 13">
    <name type="scientific">Atopococcus tabaci</name>
    <dbReference type="NCBI Taxonomy" id="269774"/>
    <lineage>
        <taxon>Bacteria</taxon>
        <taxon>Bacillati</taxon>
        <taxon>Bacillota</taxon>
        <taxon>Bacilli</taxon>
        <taxon>Lactobacillales</taxon>
        <taxon>Carnobacteriaceae</taxon>
        <taxon>Atopococcus</taxon>
    </lineage>
</organism>
<dbReference type="PANTHER" id="PTHR43394">
    <property type="entry name" value="ATP-DEPENDENT PERMEASE MDL1, MITOCHONDRIAL"/>
    <property type="match status" value="1"/>
</dbReference>
<dbReference type="CDD" id="cd18548">
    <property type="entry name" value="ABC_6TM_Tm287_like"/>
    <property type="match status" value="1"/>
</dbReference>
<comment type="subcellular location">
    <subcellularLocation>
        <location evidence="1">Cell membrane</location>
        <topology evidence="1">Multi-pass membrane protein</topology>
    </subcellularLocation>
</comment>
<dbReference type="Proteomes" id="UP001171751">
    <property type="component" value="Unassembled WGS sequence"/>
</dbReference>
<dbReference type="InterPro" id="IPR003439">
    <property type="entry name" value="ABC_transporter-like_ATP-bd"/>
</dbReference>
<dbReference type="GO" id="GO:0005886">
    <property type="term" value="C:plasma membrane"/>
    <property type="evidence" value="ECO:0007669"/>
    <property type="project" value="UniProtKB-SubCell"/>
</dbReference>
<evidence type="ECO:0000256" key="1">
    <source>
        <dbReference type="ARBA" id="ARBA00004651"/>
    </source>
</evidence>
<dbReference type="InterPro" id="IPR036640">
    <property type="entry name" value="ABC1_TM_sf"/>
</dbReference>
<dbReference type="InterPro" id="IPR003593">
    <property type="entry name" value="AAA+_ATPase"/>
</dbReference>
<keyword evidence="7 9" id="KW-1133">Transmembrane helix</keyword>
<dbReference type="Gene3D" id="3.40.50.300">
    <property type="entry name" value="P-loop containing nucleotide triphosphate hydrolases"/>
    <property type="match status" value="1"/>
</dbReference>
<feature type="transmembrane region" description="Helical" evidence="9">
    <location>
        <begin position="233"/>
        <end position="253"/>
    </location>
</feature>
<dbReference type="Pfam" id="PF00005">
    <property type="entry name" value="ABC_tran"/>
    <property type="match status" value="1"/>
</dbReference>
<evidence type="ECO:0000256" key="9">
    <source>
        <dbReference type="SAM" id="Phobius"/>
    </source>
</evidence>
<dbReference type="InterPro" id="IPR027417">
    <property type="entry name" value="P-loop_NTPase"/>
</dbReference>
<evidence type="ECO:0000256" key="5">
    <source>
        <dbReference type="ARBA" id="ARBA00022741"/>
    </source>
</evidence>
<evidence type="ECO:0000313" key="12">
    <source>
        <dbReference type="EMBL" id="MDO5457932.1"/>
    </source>
</evidence>
<evidence type="ECO:0000256" key="6">
    <source>
        <dbReference type="ARBA" id="ARBA00022840"/>
    </source>
</evidence>
<evidence type="ECO:0000256" key="4">
    <source>
        <dbReference type="ARBA" id="ARBA00022692"/>
    </source>
</evidence>
<dbReference type="PROSITE" id="PS50893">
    <property type="entry name" value="ABC_TRANSPORTER_2"/>
    <property type="match status" value="1"/>
</dbReference>
<name>A0AA43UDG4_9LACT</name>
<evidence type="ECO:0000256" key="2">
    <source>
        <dbReference type="ARBA" id="ARBA00022448"/>
    </source>
</evidence>
<feature type="transmembrane region" description="Helical" evidence="9">
    <location>
        <begin position="273"/>
        <end position="294"/>
    </location>
</feature>
<dbReference type="SUPFAM" id="SSF52540">
    <property type="entry name" value="P-loop containing nucleoside triphosphate hydrolases"/>
    <property type="match status" value="1"/>
</dbReference>
<dbReference type="EMBL" id="JAUNQW010000036">
    <property type="protein sequence ID" value="MDO5457932.1"/>
    <property type="molecule type" value="Genomic_DNA"/>
</dbReference>
<dbReference type="Gene3D" id="1.20.1560.10">
    <property type="entry name" value="ABC transporter type 1, transmembrane domain"/>
    <property type="match status" value="1"/>
</dbReference>
<keyword evidence="3" id="KW-1003">Cell membrane</keyword>
<dbReference type="InterPro" id="IPR039421">
    <property type="entry name" value="Type_1_exporter"/>
</dbReference>
<keyword evidence="8 9" id="KW-0472">Membrane</keyword>
<feature type="domain" description="ABC transmembrane type-1" evidence="11">
    <location>
        <begin position="14"/>
        <end position="296"/>
    </location>
</feature>
<accession>A0AA43UDG4</accession>
<proteinExistence type="predicted"/>
<evidence type="ECO:0000313" key="13">
    <source>
        <dbReference type="Proteomes" id="UP001171751"/>
    </source>
</evidence>
<keyword evidence="2" id="KW-0813">Transport</keyword>
<comment type="caution">
    <text evidence="12">The sequence shown here is derived from an EMBL/GenBank/DDBJ whole genome shotgun (WGS) entry which is preliminary data.</text>
</comment>
<dbReference type="PROSITE" id="PS00211">
    <property type="entry name" value="ABC_TRANSPORTER_1"/>
    <property type="match status" value="1"/>
</dbReference>
<feature type="transmembrane region" description="Helical" evidence="9">
    <location>
        <begin position="153"/>
        <end position="172"/>
    </location>
</feature>
<dbReference type="FunFam" id="3.40.50.300:FF:000854">
    <property type="entry name" value="Multidrug ABC transporter ATP-binding protein"/>
    <property type="match status" value="1"/>
</dbReference>
<dbReference type="PROSITE" id="PS50929">
    <property type="entry name" value="ABC_TM1F"/>
    <property type="match status" value="1"/>
</dbReference>
<feature type="transmembrane region" description="Helical" evidence="9">
    <location>
        <begin position="50"/>
        <end position="70"/>
    </location>
</feature>
<evidence type="ECO:0000259" key="10">
    <source>
        <dbReference type="PROSITE" id="PS50893"/>
    </source>
</evidence>
<reference evidence="12" key="1">
    <citation type="submission" date="2023-07" db="EMBL/GenBank/DDBJ databases">
        <title>Between Cages and Wild: Unraveling the Impact of Captivity on Animal Microbiomes and Antimicrobial Resistance.</title>
        <authorList>
            <person name="Schmartz G.P."/>
            <person name="Rehner J."/>
            <person name="Schuff M.J."/>
            <person name="Becker S.L."/>
            <person name="Kravczyk M."/>
            <person name="Gurevich A."/>
            <person name="Francke R."/>
            <person name="Mueller R."/>
            <person name="Keller V."/>
            <person name="Keller A."/>
        </authorList>
    </citation>
    <scope>NUCLEOTIDE SEQUENCE</scope>
    <source>
        <strain evidence="12">S39M_St_73</strain>
    </source>
</reference>
<dbReference type="SUPFAM" id="SSF90123">
    <property type="entry name" value="ABC transporter transmembrane region"/>
    <property type="match status" value="1"/>
</dbReference>
<gene>
    <name evidence="12" type="ORF">Q4F26_06240</name>
</gene>
<dbReference type="SMART" id="SM00382">
    <property type="entry name" value="AAA"/>
    <property type="match status" value="1"/>
</dbReference>
<sequence length="568" mass="62806">MIRIWKMMNSKKIIFIVTLIFLEAVGFLVLPTLAAEILNLAAQGIETGAVRTIGIVMIVVTLITIVIAVFSTRLSAQESQGLGNTLRKKLFEKIMSFSSQELSSFGTSTLITRTSNDVMQIQLVTMLMLRLIIMSPIVMVVSFLFAFQREAQLAWVFAVTIPAIAIGVGLILRKASPIFRSIQKKTDRLNQIFREGLTGMRVIRAFNTTSYEEERFDEANQDFRDTSIRANTILALMLPVMIIVMGISNVLIFTQGTQLISLGIMDIGNLVAFVQYGVQMLISILQVAMLFFFLPRAEVSAERILEVLDTELHIRDESDVDTLGPVDKVNLELKDVAFGFKGAERDAVCDINMNLEPGDTLAIIGGTGSGKTTIANLITRLYEATSGEILVNGKDIGTIKQHELRENIGYAPQQALLFSGTIRSNLQYGNPQASEEEMWHALSIAQADFVEDLDRRVEAGGRNFSGGQRQRLNIARAIVSQPNIYIFDDSFSALDFKTDAKLREALKPETEDAIVIIIAQRVNTVVNADEILVLDNGQIVGRGSHEELMATNRLYQDIVSSQTKGAGE</sequence>
<keyword evidence="6 12" id="KW-0067">ATP-binding</keyword>
<evidence type="ECO:0000256" key="3">
    <source>
        <dbReference type="ARBA" id="ARBA00022475"/>
    </source>
</evidence>
<dbReference type="GO" id="GO:0015421">
    <property type="term" value="F:ABC-type oligopeptide transporter activity"/>
    <property type="evidence" value="ECO:0007669"/>
    <property type="project" value="TreeGrafter"/>
</dbReference>
<feature type="domain" description="ABC transporter" evidence="10">
    <location>
        <begin position="331"/>
        <end position="561"/>
    </location>
</feature>
<dbReference type="InterPro" id="IPR017871">
    <property type="entry name" value="ABC_transporter-like_CS"/>
</dbReference>
<keyword evidence="5" id="KW-0547">Nucleotide-binding</keyword>
<dbReference type="PANTHER" id="PTHR43394:SF1">
    <property type="entry name" value="ATP-BINDING CASSETTE SUB-FAMILY B MEMBER 10, MITOCHONDRIAL"/>
    <property type="match status" value="1"/>
</dbReference>
<keyword evidence="13" id="KW-1185">Reference proteome</keyword>
<dbReference type="GO" id="GO:0016887">
    <property type="term" value="F:ATP hydrolysis activity"/>
    <property type="evidence" value="ECO:0007669"/>
    <property type="project" value="InterPro"/>
</dbReference>
<feature type="transmembrane region" description="Helical" evidence="9">
    <location>
        <begin position="127"/>
        <end position="147"/>
    </location>
</feature>
<evidence type="ECO:0000259" key="11">
    <source>
        <dbReference type="PROSITE" id="PS50929"/>
    </source>
</evidence>
<dbReference type="AlphaFoldDB" id="A0AA43UDG4"/>